<accession>A0A9N9RDL2</accession>
<dbReference type="Gene3D" id="3.20.20.80">
    <property type="entry name" value="Glycosidases"/>
    <property type="match status" value="1"/>
</dbReference>
<evidence type="ECO:0008006" key="3">
    <source>
        <dbReference type="Google" id="ProtNLM"/>
    </source>
</evidence>
<proteinExistence type="predicted"/>
<dbReference type="GO" id="GO:0031012">
    <property type="term" value="C:extracellular matrix"/>
    <property type="evidence" value="ECO:0007669"/>
    <property type="project" value="TreeGrafter"/>
</dbReference>
<reference evidence="1" key="1">
    <citation type="submission" date="2021-12" db="EMBL/GenBank/DDBJ databases">
        <authorList>
            <person name="King R."/>
        </authorList>
    </citation>
    <scope>NUCLEOTIDE SEQUENCE</scope>
</reference>
<reference evidence="1" key="2">
    <citation type="submission" date="2022-10" db="EMBL/GenBank/DDBJ databases">
        <authorList>
            <consortium name="ENA_rothamsted_submissions"/>
            <consortium name="culmorum"/>
            <person name="King R."/>
        </authorList>
    </citation>
    <scope>NUCLEOTIDE SEQUENCE</scope>
</reference>
<organism evidence="1 2">
    <name type="scientific">Diatraea saccharalis</name>
    <name type="common">sugarcane borer</name>
    <dbReference type="NCBI Taxonomy" id="40085"/>
    <lineage>
        <taxon>Eukaryota</taxon>
        <taxon>Metazoa</taxon>
        <taxon>Ecdysozoa</taxon>
        <taxon>Arthropoda</taxon>
        <taxon>Hexapoda</taxon>
        <taxon>Insecta</taxon>
        <taxon>Pterygota</taxon>
        <taxon>Neoptera</taxon>
        <taxon>Endopterygota</taxon>
        <taxon>Lepidoptera</taxon>
        <taxon>Glossata</taxon>
        <taxon>Ditrysia</taxon>
        <taxon>Pyraloidea</taxon>
        <taxon>Crambidae</taxon>
        <taxon>Crambinae</taxon>
        <taxon>Diatraea</taxon>
    </lineage>
</organism>
<dbReference type="PANTHER" id="PTHR46145">
    <property type="entry name" value="HEPARANASE"/>
    <property type="match status" value="1"/>
</dbReference>
<dbReference type="AlphaFoldDB" id="A0A9N9RDL2"/>
<name>A0A9N9RDL2_9NEOP</name>
<gene>
    <name evidence="1" type="ORF">DIATSA_LOCUS11994</name>
</gene>
<sequence length="711" mass="81692">MASFLTPAYLRIAGPSTSHTTFENTSITIDKIQYEKNENFFKNLLGKRKRQAPSRLKITNFQWREFIKWANVTGFDIVFALNNDEKTSSGLWDPSSALTALTLAKKANIENIVWQLGYECNNKTIDEYLNDLETVRVLMETVQGGGRAGGPRWRAAGGDVTRCLTQPGDFNDYITLAIDMADVLMLNGNSTTQELDEMSERDRLKLLTSLQRSSTPLWITDSPLWTGEMERAADWMASLGYSARNGFSVHFRELMTEELYEPTLSFYMALLYKNLVGERVLPVQFNTLQTTVFAHCTSLRQKAVPRAVTLYGVNMEQKPTRLAVKLTPREDVNGRAMTNEGDIRPILKRVRPYKTLLINLPAKSFGFWVLSNTNIAACQDIDDSDKKFVQAENINLDDIEIEKKTVRRKRFTTIDDFNDEFLEADLGDLDNSIDTVQLKDMIKNLNEELRSAQHFFKRHTSRVRRQVNDQIKGTRKARRQLITYKKDNKYDDVESKPILNLLGTLLQLTRKNNTRFLRKPMKLHRRKTGSRYHYDRLQNEEFVENNKGIRNKRNIIGDQFQRRYKSEEDSTKENEIDIENNRDRYRESKKIRNILNGIQKQMQNMPPDASDNDTKDKSKINEKVIIKTELTDDSATINFSETPGHGVIKTTFENLFSVLAELNKNINKFCEERSHVVTAPAGAGAGIGHLTGPVPDCRRYLVEDVKLTEFG</sequence>
<dbReference type="EMBL" id="OU893338">
    <property type="protein sequence ID" value="CAG9794635.1"/>
    <property type="molecule type" value="Genomic_DNA"/>
</dbReference>
<evidence type="ECO:0000313" key="2">
    <source>
        <dbReference type="Proteomes" id="UP001153714"/>
    </source>
</evidence>
<dbReference type="OrthoDB" id="7736742at2759"/>
<dbReference type="Proteomes" id="UP001153714">
    <property type="component" value="Chromosome 7"/>
</dbReference>
<dbReference type="PANTHER" id="PTHR46145:SF4">
    <property type="entry name" value="HEPARANASE"/>
    <property type="match status" value="1"/>
</dbReference>
<dbReference type="GO" id="GO:0005615">
    <property type="term" value="C:extracellular space"/>
    <property type="evidence" value="ECO:0007669"/>
    <property type="project" value="TreeGrafter"/>
</dbReference>
<protein>
    <recommendedName>
        <fullName evidence="3">Heparanase</fullName>
    </recommendedName>
</protein>
<keyword evidence="2" id="KW-1185">Reference proteome</keyword>
<evidence type="ECO:0000313" key="1">
    <source>
        <dbReference type="EMBL" id="CAG9794635.1"/>
    </source>
</evidence>